<dbReference type="HOGENOM" id="CLU_049636_1_0_1"/>
<feature type="non-terminal residue" evidence="1">
    <location>
        <position position="359"/>
    </location>
</feature>
<name>A0A0C3GUQ4_OIDMZ</name>
<sequence>MSAVSKLQAAFVSASQETTLALANLNADFSLVKIEPRIEYRDIGGALSNHRRVAGEAGSIHVTARRLGSLFQSIVPDVSNLLAAYGKRATELSKSPDANPTGTRDHGPFQEYVGVDGSSLWAAATSGDAALAMHLLACMLATHWQAPEAIAIWVELVTERKRQLESTTASGNINLQDAVALQLVISREHLEEWDTSARAWLKATCSDPLVNERQLRVLQILKGLKLAVLGPTDVYRSVTDAWKLAMETFDKIIGGASYSIYDGAVLVALASWYLYPDLVVLTNEKREIHQHDALLQAGGIVTIGATLPDLEGPPGVRWLLSLSHLKYYGPPVTVSQSTESDEGRLTFDDFVVVSLGAIV</sequence>
<reference evidence="2" key="2">
    <citation type="submission" date="2015-01" db="EMBL/GenBank/DDBJ databases">
        <title>Evolutionary Origins and Diversification of the Mycorrhizal Mutualists.</title>
        <authorList>
            <consortium name="DOE Joint Genome Institute"/>
            <consortium name="Mycorrhizal Genomics Consortium"/>
            <person name="Kohler A."/>
            <person name="Kuo A."/>
            <person name="Nagy L.G."/>
            <person name="Floudas D."/>
            <person name="Copeland A."/>
            <person name="Barry K.W."/>
            <person name="Cichocki N."/>
            <person name="Veneault-Fourrey C."/>
            <person name="LaButti K."/>
            <person name="Lindquist E.A."/>
            <person name="Lipzen A."/>
            <person name="Lundell T."/>
            <person name="Morin E."/>
            <person name="Murat C."/>
            <person name="Riley R."/>
            <person name="Ohm R."/>
            <person name="Sun H."/>
            <person name="Tunlid A."/>
            <person name="Henrissat B."/>
            <person name="Grigoriev I.V."/>
            <person name="Hibbett D.S."/>
            <person name="Martin F."/>
        </authorList>
    </citation>
    <scope>NUCLEOTIDE SEQUENCE [LARGE SCALE GENOMIC DNA]</scope>
    <source>
        <strain evidence="2">Zn</strain>
    </source>
</reference>
<accession>A0A0C3GUQ4</accession>
<dbReference type="InParanoid" id="A0A0C3GUQ4"/>
<protein>
    <submittedName>
        <fullName evidence="1">Uncharacterized protein</fullName>
    </submittedName>
</protein>
<dbReference type="Proteomes" id="UP000054321">
    <property type="component" value="Unassembled WGS sequence"/>
</dbReference>
<evidence type="ECO:0000313" key="1">
    <source>
        <dbReference type="EMBL" id="KIM99785.1"/>
    </source>
</evidence>
<proteinExistence type="predicted"/>
<dbReference type="AlphaFoldDB" id="A0A0C3GUQ4"/>
<reference evidence="1 2" key="1">
    <citation type="submission" date="2014-04" db="EMBL/GenBank/DDBJ databases">
        <authorList>
            <consortium name="DOE Joint Genome Institute"/>
            <person name="Kuo A."/>
            <person name="Martino E."/>
            <person name="Perotto S."/>
            <person name="Kohler A."/>
            <person name="Nagy L.G."/>
            <person name="Floudas D."/>
            <person name="Copeland A."/>
            <person name="Barry K.W."/>
            <person name="Cichocki N."/>
            <person name="Veneault-Fourrey C."/>
            <person name="LaButti K."/>
            <person name="Lindquist E.A."/>
            <person name="Lipzen A."/>
            <person name="Lundell T."/>
            <person name="Morin E."/>
            <person name="Murat C."/>
            <person name="Sun H."/>
            <person name="Tunlid A."/>
            <person name="Henrissat B."/>
            <person name="Grigoriev I.V."/>
            <person name="Hibbett D.S."/>
            <person name="Martin F."/>
            <person name="Nordberg H.P."/>
            <person name="Cantor M.N."/>
            <person name="Hua S.X."/>
        </authorList>
    </citation>
    <scope>NUCLEOTIDE SEQUENCE [LARGE SCALE GENOMIC DNA]</scope>
    <source>
        <strain evidence="1 2">Zn</strain>
    </source>
</reference>
<organism evidence="1 2">
    <name type="scientific">Oidiodendron maius (strain Zn)</name>
    <dbReference type="NCBI Taxonomy" id="913774"/>
    <lineage>
        <taxon>Eukaryota</taxon>
        <taxon>Fungi</taxon>
        <taxon>Dikarya</taxon>
        <taxon>Ascomycota</taxon>
        <taxon>Pezizomycotina</taxon>
        <taxon>Leotiomycetes</taxon>
        <taxon>Leotiomycetes incertae sedis</taxon>
        <taxon>Myxotrichaceae</taxon>
        <taxon>Oidiodendron</taxon>
    </lineage>
</organism>
<evidence type="ECO:0000313" key="2">
    <source>
        <dbReference type="Proteomes" id="UP000054321"/>
    </source>
</evidence>
<dbReference type="OrthoDB" id="5354164at2759"/>
<keyword evidence="2" id="KW-1185">Reference proteome</keyword>
<dbReference type="EMBL" id="KN832878">
    <property type="protein sequence ID" value="KIM99785.1"/>
    <property type="molecule type" value="Genomic_DNA"/>
</dbReference>
<gene>
    <name evidence="1" type="ORF">OIDMADRAFT_125594</name>
</gene>